<sequence length="389" mass="43927">MIDVGAFGLCRSPSCETCAAKPGPETIVQLASDVAGIQVQVKDGLMRLKLPKERPAPPIWNTPAPPDLASCEAYGTDTLFRNQIRKLGGSDCFSWQHLHAAEVDRIRGITFYFYLHIFSGIHIHYEEETSAMDYNYSSFINRRWEEGVWIYLPIPKNDRLLALDIRQGRQESMNILARTRLVGDIFIGQQILGPFEDLGLSSSAPQTIVYSGPPDGAPVTFLSTYCKRPCQDEPPKPFPFEKSGGISNNPYPLGLSAFFSWAPLDDVSSTLTFNDPSTGFCKGIMFQYRNGGYRTVGQCRWHVNSAIRVEHPSVFQFKVKRQRAPWNTMTFLVRVAFQHSEDEQAEEGWECHPLKGYVEFWFTDEASYLVIKADKPSPDVDMSVHGYMN</sequence>
<comment type="caution">
    <text evidence="1">The sequence shown here is derived from an EMBL/GenBank/DDBJ whole genome shotgun (WGS) entry which is preliminary data.</text>
</comment>
<protein>
    <submittedName>
        <fullName evidence="1">Uncharacterized protein</fullName>
    </submittedName>
</protein>
<organism evidence="1 2">
    <name type="scientific">Fusarium equiseti</name>
    <name type="common">Fusarium scirpi</name>
    <dbReference type="NCBI Taxonomy" id="61235"/>
    <lineage>
        <taxon>Eukaryota</taxon>
        <taxon>Fungi</taxon>
        <taxon>Dikarya</taxon>
        <taxon>Ascomycota</taxon>
        <taxon>Pezizomycotina</taxon>
        <taxon>Sordariomycetes</taxon>
        <taxon>Hypocreomycetidae</taxon>
        <taxon>Hypocreales</taxon>
        <taxon>Nectriaceae</taxon>
        <taxon>Fusarium</taxon>
        <taxon>Fusarium incarnatum-equiseti species complex</taxon>
    </lineage>
</organism>
<dbReference type="Proteomes" id="UP000693738">
    <property type="component" value="Unassembled WGS sequence"/>
</dbReference>
<accession>A0A8J2NGQ3</accession>
<dbReference type="AlphaFoldDB" id="A0A8J2NGQ3"/>
<evidence type="ECO:0000313" key="2">
    <source>
        <dbReference type="Proteomes" id="UP000693738"/>
    </source>
</evidence>
<proteinExistence type="predicted"/>
<dbReference type="EMBL" id="CAJSTJ010000121">
    <property type="protein sequence ID" value="CAG7557904.1"/>
    <property type="molecule type" value="Genomic_DNA"/>
</dbReference>
<evidence type="ECO:0000313" key="1">
    <source>
        <dbReference type="EMBL" id="CAG7557904.1"/>
    </source>
</evidence>
<reference evidence="1" key="1">
    <citation type="submission" date="2021-05" db="EMBL/GenBank/DDBJ databases">
        <authorList>
            <person name="Khan N."/>
        </authorList>
    </citation>
    <scope>NUCLEOTIDE SEQUENCE</scope>
</reference>
<name>A0A8J2NGQ3_FUSEQ</name>
<gene>
    <name evidence="1" type="ORF">FEQUK3_LOCUS3652</name>
</gene>